<organism evidence="1 2">
    <name type="scientific">Pistacia atlantica</name>
    <dbReference type="NCBI Taxonomy" id="434234"/>
    <lineage>
        <taxon>Eukaryota</taxon>
        <taxon>Viridiplantae</taxon>
        <taxon>Streptophyta</taxon>
        <taxon>Embryophyta</taxon>
        <taxon>Tracheophyta</taxon>
        <taxon>Spermatophyta</taxon>
        <taxon>Magnoliopsida</taxon>
        <taxon>eudicotyledons</taxon>
        <taxon>Gunneridae</taxon>
        <taxon>Pentapetalae</taxon>
        <taxon>rosids</taxon>
        <taxon>malvids</taxon>
        <taxon>Sapindales</taxon>
        <taxon>Anacardiaceae</taxon>
        <taxon>Pistacia</taxon>
    </lineage>
</organism>
<gene>
    <name evidence="1" type="ORF">Patl1_28797</name>
</gene>
<proteinExistence type="predicted"/>
<dbReference type="Proteomes" id="UP001164250">
    <property type="component" value="Chromosome 5"/>
</dbReference>
<accession>A0ACC1BBU8</accession>
<reference evidence="2" key="1">
    <citation type="journal article" date="2023" name="G3 (Bethesda)">
        <title>Genome assembly and association tests identify interacting loci associated with vigor, precocity, and sex in interspecific pistachio rootstocks.</title>
        <authorList>
            <person name="Palmer W."/>
            <person name="Jacygrad E."/>
            <person name="Sagayaradj S."/>
            <person name="Cavanaugh K."/>
            <person name="Han R."/>
            <person name="Bertier L."/>
            <person name="Beede B."/>
            <person name="Kafkas S."/>
            <person name="Golino D."/>
            <person name="Preece J."/>
            <person name="Michelmore R."/>
        </authorList>
    </citation>
    <scope>NUCLEOTIDE SEQUENCE [LARGE SCALE GENOMIC DNA]</scope>
</reference>
<dbReference type="EMBL" id="CM047901">
    <property type="protein sequence ID" value="KAJ0096381.1"/>
    <property type="molecule type" value="Genomic_DNA"/>
</dbReference>
<keyword evidence="2" id="KW-1185">Reference proteome</keyword>
<evidence type="ECO:0000313" key="1">
    <source>
        <dbReference type="EMBL" id="KAJ0096381.1"/>
    </source>
</evidence>
<name>A0ACC1BBU8_9ROSI</name>
<sequence>MQKLGLGDLSLKLKSLTTPKRTPRNTTISHSPRNTGPVRRSSRLQNVTPISYSEVVLSKKDKSLEDEDVKLREGPKPEVYTEEHEKLLGNTERRWTCFVDGYGGDGRRIYDAVKGKTCHQCRQKTLGHRTHCSQCNKVQGQFCGDCLYMRYGEHILEAKENPNWICPPCRGICNCSFCRQDKGWCPTGSLYRKISSLGYKSVAHYLIQTRRSQTNLEKDPETENQVSAKRSLPFPNTESKDSPQFDENLLGTVGLLAEDRKKEDVNIEKHNKVQVNPISASNYQISTKRSLPFSDSEEKSVNDNISVFQLEDNLDKGVKGEQERKLNDTDEKHYYTNNIPLESCTKAKKKRAAIEPNLDSIAGRLRRRKVNDHEDMDSTAVNKKNLDVNQAVSNILSEKEFEKEKEMQITDDKHGCPKLHGKPAVAIGSEDRDCQRLADVNDKTSNIK</sequence>
<comment type="caution">
    <text evidence="1">The sequence shown here is derived from an EMBL/GenBank/DDBJ whole genome shotgun (WGS) entry which is preliminary data.</text>
</comment>
<protein>
    <submittedName>
        <fullName evidence="1">Uncharacterized protein</fullName>
    </submittedName>
</protein>
<evidence type="ECO:0000313" key="2">
    <source>
        <dbReference type="Proteomes" id="UP001164250"/>
    </source>
</evidence>